<evidence type="ECO:0000313" key="2">
    <source>
        <dbReference type="Proteomes" id="UP000533533"/>
    </source>
</evidence>
<dbReference type="RefSeq" id="WP_181431423.1">
    <property type="nucleotide sequence ID" value="NZ_JACHVZ010000007.1"/>
</dbReference>
<reference evidence="1 2" key="1">
    <citation type="submission" date="2020-08" db="EMBL/GenBank/DDBJ databases">
        <title>Genomic Encyclopedia of Type Strains, Phase IV (KMG-V): Genome sequencing to study the core and pangenomes of soil and plant-associated prokaryotes.</title>
        <authorList>
            <person name="Whitman W."/>
        </authorList>
    </citation>
    <scope>NUCLEOTIDE SEQUENCE [LARGE SCALE GENOMIC DNA]</scope>
    <source>
        <strain evidence="1 2">SRMrh-85</strain>
    </source>
</reference>
<dbReference type="Proteomes" id="UP000533533">
    <property type="component" value="Unassembled WGS sequence"/>
</dbReference>
<dbReference type="EMBL" id="JACHVZ010000007">
    <property type="protein sequence ID" value="MBB2928604.1"/>
    <property type="molecule type" value="Genomic_DNA"/>
</dbReference>
<evidence type="ECO:0000313" key="1">
    <source>
        <dbReference type="EMBL" id="MBB2928604.1"/>
    </source>
</evidence>
<sequence length="79" mass="8966">MTERTEDENTPEAASNGARFDRFRQHIGALFARRIGEDGLGRMSLAAAGESVACLNCLMYRGEVKHELHDDGMYWYLRT</sequence>
<accession>A0ABR6FPR4</accession>
<gene>
    <name evidence="1" type="ORF">FHX59_003026</name>
</gene>
<protein>
    <submittedName>
        <fullName evidence="1">Uncharacterized protein</fullName>
    </submittedName>
</protein>
<name>A0ABR6FPR4_9BURK</name>
<organism evidence="1 2">
    <name type="scientific">Paraburkholderia silvatlantica</name>
    <dbReference type="NCBI Taxonomy" id="321895"/>
    <lineage>
        <taxon>Bacteria</taxon>
        <taxon>Pseudomonadati</taxon>
        <taxon>Pseudomonadota</taxon>
        <taxon>Betaproteobacteria</taxon>
        <taxon>Burkholderiales</taxon>
        <taxon>Burkholderiaceae</taxon>
        <taxon>Paraburkholderia</taxon>
    </lineage>
</organism>
<proteinExistence type="predicted"/>
<comment type="caution">
    <text evidence="1">The sequence shown here is derived from an EMBL/GenBank/DDBJ whole genome shotgun (WGS) entry which is preliminary data.</text>
</comment>
<keyword evidence="2" id="KW-1185">Reference proteome</keyword>